<dbReference type="Pfam" id="PF02709">
    <property type="entry name" value="Glyco_transf_7C"/>
    <property type="match status" value="1"/>
</dbReference>
<dbReference type="PANTHER" id="PTHR43685">
    <property type="entry name" value="GLYCOSYLTRANSFERASE"/>
    <property type="match status" value="1"/>
</dbReference>
<reference evidence="4 5" key="1">
    <citation type="submission" date="2021-01" db="EMBL/GenBank/DDBJ databases">
        <title>Genomics of switchgrass bacterial isolates.</title>
        <authorList>
            <person name="Shade A."/>
        </authorList>
    </citation>
    <scope>NUCLEOTIDE SEQUENCE [LARGE SCALE GENOMIC DNA]</scope>
    <source>
        <strain evidence="4 5">PvP111</strain>
    </source>
</reference>
<evidence type="ECO:0000256" key="1">
    <source>
        <dbReference type="ARBA" id="ARBA00022679"/>
    </source>
</evidence>
<evidence type="ECO:0000259" key="3">
    <source>
        <dbReference type="Pfam" id="PF02709"/>
    </source>
</evidence>
<sequence length="443" mass="47632">MITTAVPTSLGHAVPGNRWDLLRDIDAPRPLVSVVVPYYEQQRSLDLVLAALEQQTYRAFEVIVADDGSATAPLVRSALDVTVVSQEDRGFRAAAARNLGARAASGDVLCFLDADTVPEPGYVQALVRLPSLVPDALTVGRRRHADLTALGRLPGPDDEILEEPRWLIDAYRGSRDLLDADHRSYRHVISAVMCCTAAFFEEIGGFDESFDGYGGEDWELANRAYLAGALIAHVPDAVAWHDGPDWAGRPGEQRTEQKNAEALSLLPLVTDPAARTHGVRYAVPDLTAVVHTDGHSAASLLATVGSVLAQGDVTVWVDGTDAADLVASWRTDDPRIRLGVPGDDDVRRSRFGLDIVGPVVLAPNAARTLEASTPAQGPGLVRSAVPGGSLEWWSWRAVRRARRWADALDRTPQQALADLFGITDAPADEVGIAAGPHQPDLSW</sequence>
<accession>A0ABS2KVW8</accession>
<evidence type="ECO:0000313" key="5">
    <source>
        <dbReference type="Proteomes" id="UP000703038"/>
    </source>
</evidence>
<proteinExistence type="predicted"/>
<organism evidence="4 5">
    <name type="scientific">Rhodococcoides corynebacterioides</name>
    <dbReference type="NCBI Taxonomy" id="53972"/>
    <lineage>
        <taxon>Bacteria</taxon>
        <taxon>Bacillati</taxon>
        <taxon>Actinomycetota</taxon>
        <taxon>Actinomycetes</taxon>
        <taxon>Mycobacteriales</taxon>
        <taxon>Nocardiaceae</taxon>
        <taxon>Rhodococcoides</taxon>
    </lineage>
</organism>
<comment type="caution">
    <text evidence="4">The sequence shown here is derived from an EMBL/GenBank/DDBJ whole genome shotgun (WGS) entry which is preliminary data.</text>
</comment>
<dbReference type="InterPro" id="IPR050834">
    <property type="entry name" value="Glycosyltransf_2"/>
</dbReference>
<dbReference type="InterPro" id="IPR027791">
    <property type="entry name" value="Galactosyl_T_C"/>
</dbReference>
<feature type="domain" description="Galactosyltransferase C-terminal" evidence="3">
    <location>
        <begin position="184"/>
        <end position="234"/>
    </location>
</feature>
<dbReference type="EMBL" id="JAFBBK010000001">
    <property type="protein sequence ID" value="MBM7416095.1"/>
    <property type="molecule type" value="Genomic_DNA"/>
</dbReference>
<dbReference type="Proteomes" id="UP000703038">
    <property type="component" value="Unassembled WGS sequence"/>
</dbReference>
<dbReference type="PANTHER" id="PTHR43685:SF3">
    <property type="entry name" value="SLR2126 PROTEIN"/>
    <property type="match status" value="1"/>
</dbReference>
<feature type="domain" description="Glycosyltransferase 2-like" evidence="2">
    <location>
        <begin position="33"/>
        <end position="132"/>
    </location>
</feature>
<gene>
    <name evidence="4" type="ORF">JOE42_002828</name>
</gene>
<name>A0ABS2KVW8_9NOCA</name>
<dbReference type="InterPro" id="IPR001173">
    <property type="entry name" value="Glyco_trans_2-like"/>
</dbReference>
<protein>
    <submittedName>
        <fullName evidence="4">Cellulose synthase/poly-beta-1,6-N-acetylglucosamine synthase-like glycosyltransferase</fullName>
    </submittedName>
</protein>
<dbReference type="RefSeq" id="WP_307806011.1">
    <property type="nucleotide sequence ID" value="NZ_JAFBBK010000001.1"/>
</dbReference>
<keyword evidence="1" id="KW-0808">Transferase</keyword>
<keyword evidence="5" id="KW-1185">Reference proteome</keyword>
<dbReference type="SUPFAM" id="SSF53448">
    <property type="entry name" value="Nucleotide-diphospho-sugar transferases"/>
    <property type="match status" value="1"/>
</dbReference>
<dbReference type="Gene3D" id="3.90.550.10">
    <property type="entry name" value="Spore Coat Polysaccharide Biosynthesis Protein SpsA, Chain A"/>
    <property type="match status" value="1"/>
</dbReference>
<evidence type="ECO:0000259" key="2">
    <source>
        <dbReference type="Pfam" id="PF00535"/>
    </source>
</evidence>
<dbReference type="InterPro" id="IPR029044">
    <property type="entry name" value="Nucleotide-diphossugar_trans"/>
</dbReference>
<dbReference type="Pfam" id="PF00535">
    <property type="entry name" value="Glycos_transf_2"/>
    <property type="match status" value="1"/>
</dbReference>
<evidence type="ECO:0000313" key="4">
    <source>
        <dbReference type="EMBL" id="MBM7416095.1"/>
    </source>
</evidence>